<dbReference type="InterPro" id="IPR008979">
    <property type="entry name" value="Galactose-bd-like_sf"/>
</dbReference>
<dbReference type="EMBL" id="SMAD01000013">
    <property type="protein sequence ID" value="TCS85268.1"/>
    <property type="molecule type" value="Genomic_DNA"/>
</dbReference>
<reference evidence="4 5" key="1">
    <citation type="submission" date="2019-03" db="EMBL/GenBank/DDBJ databases">
        <title>Genomic Encyclopedia of Type Strains, Phase IV (KMG-IV): sequencing the most valuable type-strain genomes for metagenomic binning, comparative biology and taxonomic classification.</title>
        <authorList>
            <person name="Goeker M."/>
        </authorList>
    </citation>
    <scope>NUCLEOTIDE SEQUENCE [LARGE SCALE GENOMIC DNA]</scope>
    <source>
        <strain evidence="4 5">DSM 21100</strain>
    </source>
</reference>
<feature type="domain" description="DUF5000" evidence="2">
    <location>
        <begin position="253"/>
        <end position="396"/>
    </location>
</feature>
<protein>
    <submittedName>
        <fullName evidence="4">Uncharacterized protein DUF5126</fullName>
    </submittedName>
</protein>
<dbReference type="Proteomes" id="UP000295807">
    <property type="component" value="Unassembled WGS sequence"/>
</dbReference>
<name>A0A4R3KPN5_9SPHI</name>
<gene>
    <name evidence="4" type="ORF">EDD80_1133</name>
</gene>
<proteinExistence type="predicted"/>
<dbReference type="InterPro" id="IPR033431">
    <property type="entry name" value="DUF5126"/>
</dbReference>
<dbReference type="InterPro" id="IPR032164">
    <property type="entry name" value="DUF5000"/>
</dbReference>
<dbReference type="Gene3D" id="2.60.120.260">
    <property type="entry name" value="Galactose-binding domain-like"/>
    <property type="match status" value="1"/>
</dbReference>
<evidence type="ECO:0000259" key="2">
    <source>
        <dbReference type="Pfam" id="PF16391"/>
    </source>
</evidence>
<evidence type="ECO:0000259" key="3">
    <source>
        <dbReference type="Pfam" id="PF17166"/>
    </source>
</evidence>
<dbReference type="OrthoDB" id="1312186at2"/>
<evidence type="ECO:0000313" key="4">
    <source>
        <dbReference type="EMBL" id="TCS85268.1"/>
    </source>
</evidence>
<evidence type="ECO:0000259" key="1">
    <source>
        <dbReference type="Pfam" id="PF16323"/>
    </source>
</evidence>
<feature type="domain" description="DUF4959" evidence="1">
    <location>
        <begin position="25"/>
        <end position="129"/>
    </location>
</feature>
<dbReference type="InterPro" id="IPR032527">
    <property type="entry name" value="DUF4959"/>
</dbReference>
<organism evidence="4 5">
    <name type="scientific">Anseongella ginsenosidimutans</name>
    <dbReference type="NCBI Taxonomy" id="496056"/>
    <lineage>
        <taxon>Bacteria</taxon>
        <taxon>Pseudomonadati</taxon>
        <taxon>Bacteroidota</taxon>
        <taxon>Sphingobacteriia</taxon>
        <taxon>Sphingobacteriales</taxon>
        <taxon>Sphingobacteriaceae</taxon>
        <taxon>Anseongella</taxon>
    </lineage>
</organism>
<feature type="domain" description="DUF5126" evidence="3">
    <location>
        <begin position="132"/>
        <end position="231"/>
    </location>
</feature>
<dbReference type="Pfam" id="PF16391">
    <property type="entry name" value="DUF5000"/>
    <property type="match status" value="1"/>
</dbReference>
<dbReference type="Pfam" id="PF16323">
    <property type="entry name" value="DUF4959"/>
    <property type="match status" value="1"/>
</dbReference>
<dbReference type="Pfam" id="PF17166">
    <property type="entry name" value="DUF5126"/>
    <property type="match status" value="1"/>
</dbReference>
<evidence type="ECO:0000313" key="5">
    <source>
        <dbReference type="Proteomes" id="UP000295807"/>
    </source>
</evidence>
<comment type="caution">
    <text evidence="4">The sequence shown here is derived from an EMBL/GenBank/DDBJ whole genome shotgun (WGS) entry which is preliminary data.</text>
</comment>
<sequence length="400" mass="45091">MKPPSNTLYSICRGLSCILLLLLTSCERLEVRDALENDDTVPGSVTGIEIENISGGAIIRYTLPDENDLLYVLAEYEIRPGIKQQVKASLYNNSLVVLGFGEVKKYPVTLYTVDRSGNRSEPEHIQVQPTSSPVRDAFNALEYESDFGGINLNFRNEAKADLSATILIKDAFDEWIEYDKYYTALVNGSYAVRGLPAEPTIFGVYISDRWENTSDTLIKEAVPLFEEELDKEIFELLPLPGDAVSRWNLRALWDNNTTSNNGFHSSDALPKRFQFNLGEKSKLSRFRIWGIADGREYSSGNIKEFEIWGSDNPSPDGSYDGWTLLGEYEVIRPSGLNVGDELTAEDREQAAAGFEFIVPPNAPAVRYIRFKILSSFASPRDSEKAEVWFKEFTFWGQYAQ</sequence>
<dbReference type="SUPFAM" id="SSF49785">
    <property type="entry name" value="Galactose-binding domain-like"/>
    <property type="match status" value="1"/>
</dbReference>
<dbReference type="AlphaFoldDB" id="A0A4R3KPN5"/>
<dbReference type="PROSITE" id="PS51257">
    <property type="entry name" value="PROKAR_LIPOPROTEIN"/>
    <property type="match status" value="1"/>
</dbReference>
<accession>A0A4R3KPN5</accession>
<keyword evidence="5" id="KW-1185">Reference proteome</keyword>